<organism evidence="8 9">
    <name type="scientific">Sphingomonas lacunae</name>
    <dbReference type="NCBI Taxonomy" id="2698828"/>
    <lineage>
        <taxon>Bacteria</taxon>
        <taxon>Pseudomonadati</taxon>
        <taxon>Pseudomonadota</taxon>
        <taxon>Alphaproteobacteria</taxon>
        <taxon>Sphingomonadales</taxon>
        <taxon>Sphingomonadaceae</taxon>
        <taxon>Sphingomonas</taxon>
    </lineage>
</organism>
<dbReference type="PANTHER" id="PTHR30213:SF0">
    <property type="entry name" value="UPF0761 MEMBRANE PROTEIN YIHY"/>
    <property type="match status" value="1"/>
</dbReference>
<keyword evidence="5 7" id="KW-0472">Membrane</keyword>
<accession>A0A6M4AST4</accession>
<evidence type="ECO:0000256" key="6">
    <source>
        <dbReference type="SAM" id="MobiDB-lite"/>
    </source>
</evidence>
<evidence type="ECO:0000256" key="2">
    <source>
        <dbReference type="ARBA" id="ARBA00022475"/>
    </source>
</evidence>
<dbReference type="KEGG" id="slan:GV829_02625"/>
<feature type="region of interest" description="Disordered" evidence="6">
    <location>
        <begin position="1"/>
        <end position="22"/>
    </location>
</feature>
<evidence type="ECO:0000256" key="5">
    <source>
        <dbReference type="ARBA" id="ARBA00023136"/>
    </source>
</evidence>
<dbReference type="EMBL" id="CP053015">
    <property type="protein sequence ID" value="QJQ31480.1"/>
    <property type="molecule type" value="Genomic_DNA"/>
</dbReference>
<proteinExistence type="predicted"/>
<dbReference type="Proteomes" id="UP000503018">
    <property type="component" value="Chromosome"/>
</dbReference>
<feature type="transmembrane region" description="Helical" evidence="7">
    <location>
        <begin position="165"/>
        <end position="184"/>
    </location>
</feature>
<dbReference type="PANTHER" id="PTHR30213">
    <property type="entry name" value="INNER MEMBRANE PROTEIN YHJD"/>
    <property type="match status" value="1"/>
</dbReference>
<evidence type="ECO:0000256" key="3">
    <source>
        <dbReference type="ARBA" id="ARBA00022692"/>
    </source>
</evidence>
<feature type="transmembrane region" description="Helical" evidence="7">
    <location>
        <begin position="292"/>
        <end position="311"/>
    </location>
</feature>
<reference evidence="8 9" key="1">
    <citation type="submission" date="2020-01" db="EMBL/GenBank/DDBJ databases">
        <title>Sphingomonas sp. strain CSW-10.</title>
        <authorList>
            <person name="Chen W.-M."/>
        </authorList>
    </citation>
    <scope>NUCLEOTIDE SEQUENCE [LARGE SCALE GENOMIC DNA]</scope>
    <source>
        <strain evidence="8 9">CSW-10</strain>
    </source>
</reference>
<dbReference type="RefSeq" id="WP_169943699.1">
    <property type="nucleotide sequence ID" value="NZ_CP053015.1"/>
</dbReference>
<dbReference type="AlphaFoldDB" id="A0A6M4AST4"/>
<dbReference type="InterPro" id="IPR017039">
    <property type="entry name" value="Virul_fac_BrkB"/>
</dbReference>
<feature type="region of interest" description="Disordered" evidence="6">
    <location>
        <begin position="37"/>
        <end position="58"/>
    </location>
</feature>
<feature type="transmembrane region" description="Helical" evidence="7">
    <location>
        <begin position="132"/>
        <end position="150"/>
    </location>
</feature>
<evidence type="ECO:0000313" key="9">
    <source>
        <dbReference type="Proteomes" id="UP000503018"/>
    </source>
</evidence>
<feature type="compositionally biased region" description="Basic and acidic residues" evidence="6">
    <location>
        <begin position="43"/>
        <end position="52"/>
    </location>
</feature>
<dbReference type="Pfam" id="PF03631">
    <property type="entry name" value="Virul_fac_BrkB"/>
    <property type="match status" value="1"/>
</dbReference>
<protein>
    <submittedName>
        <fullName evidence="8">YihY/virulence factor BrkB family protein</fullName>
    </submittedName>
</protein>
<keyword evidence="3 7" id="KW-0812">Transmembrane</keyword>
<keyword evidence="9" id="KW-1185">Reference proteome</keyword>
<dbReference type="GO" id="GO:0005886">
    <property type="term" value="C:plasma membrane"/>
    <property type="evidence" value="ECO:0007669"/>
    <property type="project" value="UniProtKB-SubCell"/>
</dbReference>
<evidence type="ECO:0000256" key="4">
    <source>
        <dbReference type="ARBA" id="ARBA00022989"/>
    </source>
</evidence>
<feature type="transmembrane region" description="Helical" evidence="7">
    <location>
        <begin position="205"/>
        <end position="231"/>
    </location>
</feature>
<feature type="transmembrane region" description="Helical" evidence="7">
    <location>
        <begin position="317"/>
        <end position="339"/>
    </location>
</feature>
<evidence type="ECO:0000256" key="7">
    <source>
        <dbReference type="SAM" id="Phobius"/>
    </source>
</evidence>
<feature type="transmembrane region" description="Helical" evidence="7">
    <location>
        <begin position="103"/>
        <end position="125"/>
    </location>
</feature>
<gene>
    <name evidence="8" type="ORF">GV829_02625</name>
</gene>
<feature type="transmembrane region" description="Helical" evidence="7">
    <location>
        <begin position="251"/>
        <end position="271"/>
    </location>
</feature>
<evidence type="ECO:0000256" key="1">
    <source>
        <dbReference type="ARBA" id="ARBA00004651"/>
    </source>
</evidence>
<sequence length="369" mass="40273">MGGDDRPDVTAIQGDDGTSLPRAERIARAVEEEVAGEYVAEGRSPHSPEARRERARRTATAQGRLGLLRRSYAAVAPGSRPFYVARRVLVGTYFDGFIHAGNLAYLALIALFPFFITATALMSAFGRTDEGLHALSVILSVMPPGVAATLEGPVREVLAARTGPLLWLGALIGLWTVGSLIETIRDILRRAYGTRARKSFWHYRLYSIGLIIAAVLLLLLSFSLQVVALAVEQFMQRVLPADVAGLGEVAITRGVSTFGLFVSLYLLFLSLTPQQYRGRAFPKWPGALFTTLWWMAVTVSLPPLLASLISYDLTYGSLAGVMIVLFFFYLIGLGVVIGAELNAALAETPEEQQNRIGRMDDRDQRKSAV</sequence>
<keyword evidence="2" id="KW-1003">Cell membrane</keyword>
<evidence type="ECO:0000313" key="8">
    <source>
        <dbReference type="EMBL" id="QJQ31480.1"/>
    </source>
</evidence>
<name>A0A6M4AST4_9SPHN</name>
<keyword evidence="4 7" id="KW-1133">Transmembrane helix</keyword>
<comment type="subcellular location">
    <subcellularLocation>
        <location evidence="1">Cell membrane</location>
        <topology evidence="1">Multi-pass membrane protein</topology>
    </subcellularLocation>
</comment>